<dbReference type="GO" id="GO:0055129">
    <property type="term" value="P:L-proline biosynthetic process"/>
    <property type="evidence" value="ECO:0007669"/>
    <property type="project" value="TreeGrafter"/>
</dbReference>
<name>A0AAW5KAG7_9BACT</name>
<dbReference type="PANTHER" id="PTHR11645:SF13">
    <property type="entry name" value="PYRROLINE-5-CARBOXYLATE REDUCTASE CATALYTIC N-TERMINAL DOMAIN-CONTAINING PROTEIN"/>
    <property type="match status" value="1"/>
</dbReference>
<dbReference type="GO" id="GO:0004735">
    <property type="term" value="F:pyrroline-5-carboxylate reductase activity"/>
    <property type="evidence" value="ECO:0007669"/>
    <property type="project" value="TreeGrafter"/>
</dbReference>
<sequence length="272" mass="29591">MAVDLTLGFIGTGGITSFLVRGLCSAPEFTGRVILSVHKNRGKAEELKELFPERITICESNQEVADSSDVVFIAVLPQQHEAVAGAVKFKPEHRVVHITGGVKLEDSRSLYAPAARAVRAIPLPFAAMRMGPVLFYGDDPVCRELLAMLGSIVEVRAESELEVLGPVTGMMVPYYALIAEYVKWGTAKGLSFKTALDYAGYMNEALSSFMRTHCTEDVETFLIDNSTPGGVNELGLKLLREGDAYSSWSKTLDALYVRYNSMGKNGVAGDTR</sequence>
<accession>A0AAW5KAG7</accession>
<reference evidence="3 4" key="1">
    <citation type="submission" date="2022-06" db="EMBL/GenBank/DDBJ databases">
        <title>Isolation of gut microbiota from human fecal samples.</title>
        <authorList>
            <person name="Pamer E.G."/>
            <person name="Barat B."/>
            <person name="Waligurski E."/>
            <person name="Medina S."/>
            <person name="Paddock L."/>
            <person name="Mostad J."/>
        </authorList>
    </citation>
    <scope>NUCLEOTIDE SEQUENCE [LARGE SCALE GENOMIC DNA]</scope>
    <source>
        <strain evidence="3 4">DFI.9.90</strain>
    </source>
</reference>
<dbReference type="Pfam" id="PF03807">
    <property type="entry name" value="F420_oxidored"/>
    <property type="match status" value="1"/>
</dbReference>
<dbReference type="PANTHER" id="PTHR11645">
    <property type="entry name" value="PYRROLINE-5-CARBOXYLATE REDUCTASE"/>
    <property type="match status" value="1"/>
</dbReference>
<evidence type="ECO:0000313" key="4">
    <source>
        <dbReference type="Proteomes" id="UP001205919"/>
    </source>
</evidence>
<dbReference type="InterPro" id="IPR028939">
    <property type="entry name" value="P5C_Rdtase_cat_N"/>
</dbReference>
<dbReference type="RefSeq" id="WP_008710833.1">
    <property type="nucleotide sequence ID" value="NZ_CABKQM010000006.1"/>
</dbReference>
<comment type="similarity">
    <text evidence="1">Belongs to the pyrroline-5-carboxylate reductase family.</text>
</comment>
<protein>
    <submittedName>
        <fullName evidence="3">NAD(P)-binding domain-containing protein</fullName>
    </submittedName>
</protein>
<gene>
    <name evidence="3" type="ORF">NE630_11255</name>
</gene>
<dbReference type="AlphaFoldDB" id="A0AAW5KAG7"/>
<keyword evidence="4" id="KW-1185">Reference proteome</keyword>
<dbReference type="Proteomes" id="UP001205919">
    <property type="component" value="Unassembled WGS sequence"/>
</dbReference>
<evidence type="ECO:0000259" key="2">
    <source>
        <dbReference type="Pfam" id="PF03807"/>
    </source>
</evidence>
<dbReference type="SUPFAM" id="SSF51735">
    <property type="entry name" value="NAD(P)-binding Rossmann-fold domains"/>
    <property type="match status" value="1"/>
</dbReference>
<evidence type="ECO:0000256" key="1">
    <source>
        <dbReference type="ARBA" id="ARBA00005525"/>
    </source>
</evidence>
<proteinExistence type="inferred from homology"/>
<feature type="domain" description="Pyrroline-5-carboxylate reductase catalytic N-terminal" evidence="2">
    <location>
        <begin position="7"/>
        <end position="96"/>
    </location>
</feature>
<dbReference type="InterPro" id="IPR036291">
    <property type="entry name" value="NAD(P)-bd_dom_sf"/>
</dbReference>
<dbReference type="EMBL" id="JANFYT010000025">
    <property type="protein sequence ID" value="MCQ4815009.1"/>
    <property type="molecule type" value="Genomic_DNA"/>
</dbReference>
<evidence type="ECO:0000313" key="3">
    <source>
        <dbReference type="EMBL" id="MCQ4815009.1"/>
    </source>
</evidence>
<comment type="caution">
    <text evidence="3">The sequence shown here is derived from an EMBL/GenBank/DDBJ whole genome shotgun (WGS) entry which is preliminary data.</text>
</comment>
<organism evidence="3 4">
    <name type="scientific">Cloacibacillus evryensis</name>
    <dbReference type="NCBI Taxonomy" id="508460"/>
    <lineage>
        <taxon>Bacteria</taxon>
        <taxon>Thermotogati</taxon>
        <taxon>Synergistota</taxon>
        <taxon>Synergistia</taxon>
        <taxon>Synergistales</taxon>
        <taxon>Synergistaceae</taxon>
        <taxon>Cloacibacillus</taxon>
    </lineage>
</organism>
<dbReference type="Gene3D" id="3.40.50.720">
    <property type="entry name" value="NAD(P)-binding Rossmann-like Domain"/>
    <property type="match status" value="1"/>
</dbReference>